<dbReference type="RefSeq" id="WP_321560742.1">
    <property type="nucleotide sequence ID" value="NZ_CP139558.1"/>
</dbReference>
<organism evidence="4 5">
    <name type="scientific">Mucilaginibacter sabulilitoris</name>
    <dbReference type="NCBI Taxonomy" id="1173583"/>
    <lineage>
        <taxon>Bacteria</taxon>
        <taxon>Pseudomonadati</taxon>
        <taxon>Bacteroidota</taxon>
        <taxon>Sphingobacteriia</taxon>
        <taxon>Sphingobacteriales</taxon>
        <taxon>Sphingobacteriaceae</taxon>
        <taxon>Mucilaginibacter</taxon>
    </lineage>
</organism>
<name>A0ABZ0TFJ7_9SPHI</name>
<evidence type="ECO:0000313" key="5">
    <source>
        <dbReference type="Proteomes" id="UP001324380"/>
    </source>
</evidence>
<keyword evidence="5" id="KW-1185">Reference proteome</keyword>
<dbReference type="InterPro" id="IPR017804">
    <property type="entry name" value="MeTrfase_EgtD-like"/>
</dbReference>
<proteinExistence type="predicted"/>
<evidence type="ECO:0000256" key="1">
    <source>
        <dbReference type="ARBA" id="ARBA00022603"/>
    </source>
</evidence>
<dbReference type="PANTHER" id="PTHR43397:SF1">
    <property type="entry name" value="ERGOTHIONEINE BIOSYNTHESIS PROTEIN 1"/>
    <property type="match status" value="1"/>
</dbReference>
<dbReference type="Proteomes" id="UP001324380">
    <property type="component" value="Chromosome"/>
</dbReference>
<dbReference type="Pfam" id="PF10017">
    <property type="entry name" value="Methyltransf_33"/>
    <property type="match status" value="1"/>
</dbReference>
<dbReference type="EMBL" id="CP139558">
    <property type="protein sequence ID" value="WPU91576.1"/>
    <property type="molecule type" value="Genomic_DNA"/>
</dbReference>
<reference evidence="4 5" key="1">
    <citation type="submission" date="2023-11" db="EMBL/GenBank/DDBJ databases">
        <title>Analysis of the Genomes of Mucilaginibacter gossypii cycad 4 and M. sabulilitoris SNA2: microbes with the potential for plant growth promotion.</title>
        <authorList>
            <person name="Hirsch A.M."/>
            <person name="Humm E."/>
            <person name="Rubbi M."/>
            <person name="Del Vecchio G."/>
            <person name="Ha S.M."/>
            <person name="Pellegrini M."/>
            <person name="Gunsalus R.P."/>
        </authorList>
    </citation>
    <scope>NUCLEOTIDE SEQUENCE [LARGE SCALE GENOMIC DNA]</scope>
    <source>
        <strain evidence="4 5">SNA2</strain>
    </source>
</reference>
<keyword evidence="1" id="KW-0489">Methyltransferase</keyword>
<sequence>MSYTVSQFPEVEKVNERIANNDFFKDVIDGLSSQPKNLKSKYFYDQAGDAIFQEIMKSPEYYPSDCEMEIFAEQCAALAEAMMCSENEFDLVELGAGDATKTKFLLRHLSDQNIKFSYKPIDISENIINYLHATLPVVFPKIQMEGFNGDYLHMLKKVSSTSQKRKVVLLLGSSIGNMNIGEATEFCIKIRGTLSPGDMLLIGTDLRKNPSTILAAYNDKEGVTKKFNLNLLTRINREFGANFDILDFDHFPTYDPLTGACKSYLICLKTQVIRIGSFALSFQKDEVIDMEISQKYTLEDTRSLASSSGFVPVADFYDKKKWFLDTLWIAC</sequence>
<feature type="domain" description="Histidine-specific methyltransferase SAM-dependent" evidence="3">
    <location>
        <begin position="25"/>
        <end position="328"/>
    </location>
</feature>
<dbReference type="Gene3D" id="3.40.50.150">
    <property type="entry name" value="Vaccinia Virus protein VP39"/>
    <property type="match status" value="1"/>
</dbReference>
<dbReference type="PANTHER" id="PTHR43397">
    <property type="entry name" value="ERGOTHIONEINE BIOSYNTHESIS PROTEIN 1"/>
    <property type="match status" value="1"/>
</dbReference>
<dbReference type="InterPro" id="IPR051128">
    <property type="entry name" value="EgtD_Methyltrsf_superfamily"/>
</dbReference>
<protein>
    <submittedName>
        <fullName evidence="4">L-histidine N(Alpha)-methyltransferase</fullName>
    </submittedName>
</protein>
<dbReference type="PIRSF" id="PIRSF018005">
    <property type="entry name" value="UCP018005"/>
    <property type="match status" value="1"/>
</dbReference>
<evidence type="ECO:0000313" key="4">
    <source>
        <dbReference type="EMBL" id="WPU91576.1"/>
    </source>
</evidence>
<evidence type="ECO:0000259" key="3">
    <source>
        <dbReference type="Pfam" id="PF10017"/>
    </source>
</evidence>
<accession>A0ABZ0TFJ7</accession>
<dbReference type="InterPro" id="IPR029063">
    <property type="entry name" value="SAM-dependent_MTases_sf"/>
</dbReference>
<dbReference type="InterPro" id="IPR019257">
    <property type="entry name" value="MeTrfase_dom"/>
</dbReference>
<gene>
    <name evidence="4" type="ORF">SNE25_19865</name>
</gene>
<evidence type="ECO:0000256" key="2">
    <source>
        <dbReference type="ARBA" id="ARBA00022679"/>
    </source>
</evidence>
<keyword evidence="2" id="KW-0808">Transferase</keyword>